<evidence type="ECO:0000313" key="5">
    <source>
        <dbReference type="Proteomes" id="UP000217448"/>
    </source>
</evidence>
<evidence type="ECO:0000313" key="3">
    <source>
        <dbReference type="EMBL" id="MCT4369999.1"/>
    </source>
</evidence>
<accession>A0A2A3JUG9</accession>
<dbReference type="RefSeq" id="WP_095883356.1">
    <property type="nucleotide sequence ID" value="NZ_NTHN02000008.1"/>
</dbReference>
<dbReference type="Proteomes" id="UP000217448">
    <property type="component" value="Unassembled WGS sequence"/>
</dbReference>
<dbReference type="InterPro" id="IPR036388">
    <property type="entry name" value="WH-like_DNA-bd_sf"/>
</dbReference>
<sequence length="286" mass="31312">MNNWDDLRFLVALSKTGTMTAAAKLLGTNTATVSRRIERLSDTLGVPAFVKTADGWRPSEAVRELINVAQNFDGQLKSTLNNQGAGLDVESVSLSLGASPIIASLVLFPGLGPQADLLTNVQLTVTERREREGLGENDLVVQFGRPDQGRIVARKAGEMSFRPYRFRDSDADGGWVGLNTSTSRSRILRQAYEVFAKEPKITVDNFIALHRLMQITRMSGPLPDLLACQTPDLVPAAPETAPETLECWLFYHESRRTDSGMRRAVDWIIQCFEASGSISATSVAAD</sequence>
<gene>
    <name evidence="3" type="ORF">CLG85_006490</name>
    <name evidence="4" type="ORF">CLG85_17185</name>
</gene>
<dbReference type="AlphaFoldDB" id="A0A2A3JUG9"/>
<dbReference type="GO" id="GO:0003700">
    <property type="term" value="F:DNA-binding transcription factor activity"/>
    <property type="evidence" value="ECO:0007669"/>
    <property type="project" value="InterPro"/>
</dbReference>
<comment type="similarity">
    <text evidence="1">Belongs to the LysR transcriptional regulatory family.</text>
</comment>
<protein>
    <submittedName>
        <fullName evidence="3 4">Transcriptional regulator</fullName>
    </submittedName>
</protein>
<dbReference type="EMBL" id="NTHN01000296">
    <property type="protein sequence ID" value="PBD17980.1"/>
    <property type="molecule type" value="Genomic_DNA"/>
</dbReference>
<dbReference type="GO" id="GO:0006351">
    <property type="term" value="P:DNA-templated transcription"/>
    <property type="evidence" value="ECO:0007669"/>
    <property type="project" value="TreeGrafter"/>
</dbReference>
<dbReference type="InterPro" id="IPR058163">
    <property type="entry name" value="LysR-type_TF_proteobact-type"/>
</dbReference>
<reference evidence="4" key="1">
    <citation type="submission" date="2017-09" db="EMBL/GenBank/DDBJ databases">
        <title>Yangia sp. SAOS 153D whole genome sequencing.</title>
        <authorList>
            <person name="Verma A."/>
            <person name="Krishnamurthi S."/>
        </authorList>
    </citation>
    <scope>NUCLEOTIDE SEQUENCE [LARGE SCALE GENOMIC DNA]</scope>
    <source>
        <strain evidence="4">SAOS 153D</strain>
    </source>
</reference>
<name>A0A2A3JUG9_9RHOB</name>
<reference evidence="3" key="3">
    <citation type="submission" date="2024-05" db="EMBL/GenBank/DDBJ databases">
        <title>Yangia mangrovi SAOS 153D genome.</title>
        <authorList>
            <person name="Verma A."/>
            <person name="Pal Y."/>
            <person name="Sundharam S."/>
            <person name="Bisht B."/>
            <person name="Srinivasan K."/>
        </authorList>
    </citation>
    <scope>NUCLEOTIDE SEQUENCE</scope>
    <source>
        <strain evidence="3">SAOS 153D</strain>
    </source>
</reference>
<keyword evidence="5" id="KW-1185">Reference proteome</keyword>
<dbReference type="Gene3D" id="1.10.10.10">
    <property type="entry name" value="Winged helix-like DNA-binding domain superfamily/Winged helix DNA-binding domain"/>
    <property type="match status" value="1"/>
</dbReference>
<dbReference type="PANTHER" id="PTHR30537">
    <property type="entry name" value="HTH-TYPE TRANSCRIPTIONAL REGULATOR"/>
    <property type="match status" value="1"/>
</dbReference>
<dbReference type="InterPro" id="IPR000847">
    <property type="entry name" value="LysR_HTH_N"/>
</dbReference>
<evidence type="ECO:0000259" key="2">
    <source>
        <dbReference type="PROSITE" id="PS50931"/>
    </source>
</evidence>
<dbReference type="EMBL" id="NTHN02000008">
    <property type="protein sequence ID" value="MCT4369999.1"/>
    <property type="molecule type" value="Genomic_DNA"/>
</dbReference>
<dbReference type="Pfam" id="PF00126">
    <property type="entry name" value="HTH_1"/>
    <property type="match status" value="1"/>
</dbReference>
<comment type="caution">
    <text evidence="4">The sequence shown here is derived from an EMBL/GenBank/DDBJ whole genome shotgun (WGS) entry which is preliminary data.</text>
</comment>
<dbReference type="PANTHER" id="PTHR30537:SF3">
    <property type="entry name" value="TRANSCRIPTIONAL REGULATORY PROTEIN"/>
    <property type="match status" value="1"/>
</dbReference>
<proteinExistence type="inferred from homology"/>
<dbReference type="InterPro" id="IPR036390">
    <property type="entry name" value="WH_DNA-bd_sf"/>
</dbReference>
<organism evidence="4">
    <name type="scientific">Alloyangia mangrovi</name>
    <dbReference type="NCBI Taxonomy" id="1779329"/>
    <lineage>
        <taxon>Bacteria</taxon>
        <taxon>Pseudomonadati</taxon>
        <taxon>Pseudomonadota</taxon>
        <taxon>Alphaproteobacteria</taxon>
        <taxon>Rhodobacterales</taxon>
        <taxon>Roseobacteraceae</taxon>
        <taxon>Alloyangia</taxon>
    </lineage>
</organism>
<dbReference type="SUPFAM" id="SSF46785">
    <property type="entry name" value="Winged helix' DNA-binding domain"/>
    <property type="match status" value="1"/>
</dbReference>
<evidence type="ECO:0000256" key="1">
    <source>
        <dbReference type="ARBA" id="ARBA00009437"/>
    </source>
</evidence>
<reference evidence="5" key="2">
    <citation type="submission" date="2023-07" db="EMBL/GenBank/DDBJ databases">
        <title>Yangia mangrovi SAOS 153D genome.</title>
        <authorList>
            <person name="Verma A."/>
            <person name="Pal Y."/>
            <person name="Sundharam S."/>
            <person name="Bisht B."/>
            <person name="Srinivasan K."/>
        </authorList>
    </citation>
    <scope>NUCLEOTIDE SEQUENCE [LARGE SCALE GENOMIC DNA]</scope>
    <source>
        <strain evidence="5">SAOS 153D</strain>
    </source>
</reference>
<dbReference type="PROSITE" id="PS50931">
    <property type="entry name" value="HTH_LYSR"/>
    <property type="match status" value="1"/>
</dbReference>
<dbReference type="GO" id="GO:0043565">
    <property type="term" value="F:sequence-specific DNA binding"/>
    <property type="evidence" value="ECO:0007669"/>
    <property type="project" value="TreeGrafter"/>
</dbReference>
<evidence type="ECO:0000313" key="4">
    <source>
        <dbReference type="EMBL" id="PBD17980.1"/>
    </source>
</evidence>
<dbReference type="OrthoDB" id="7768317at2"/>
<feature type="domain" description="HTH lysR-type" evidence="2">
    <location>
        <begin position="1"/>
        <end position="59"/>
    </location>
</feature>
<dbReference type="SUPFAM" id="SSF53850">
    <property type="entry name" value="Periplasmic binding protein-like II"/>
    <property type="match status" value="1"/>
</dbReference>